<evidence type="ECO:0000256" key="5">
    <source>
        <dbReference type="RuleBase" id="RU362057"/>
    </source>
</evidence>
<name>A0AA86SKS7_9FABA</name>
<evidence type="ECO:0000256" key="2">
    <source>
        <dbReference type="ARBA" id="ARBA00022676"/>
    </source>
</evidence>
<evidence type="ECO:0000313" key="6">
    <source>
        <dbReference type="EMBL" id="CAJ1948880.1"/>
    </source>
</evidence>
<dbReference type="InterPro" id="IPR002213">
    <property type="entry name" value="UDP_glucos_trans"/>
</dbReference>
<accession>A0AA86SKS7</accession>
<dbReference type="Gramene" id="rna-AYBTSS11_LOCUS13440">
    <property type="protein sequence ID" value="CAJ1948880.1"/>
    <property type="gene ID" value="gene-AYBTSS11_LOCUS13440"/>
</dbReference>
<dbReference type="Pfam" id="PF00201">
    <property type="entry name" value="UDPGT"/>
    <property type="match status" value="1"/>
</dbReference>
<dbReference type="Gene3D" id="3.40.50.2000">
    <property type="entry name" value="Glycogen Phosphorylase B"/>
    <property type="match status" value="2"/>
</dbReference>
<dbReference type="PANTHER" id="PTHR48045:SF6">
    <property type="entry name" value="UDP-GLUCOSYLTRANSFERASE FAMILY PROTEIN"/>
    <property type="match status" value="1"/>
</dbReference>
<keyword evidence="2 4" id="KW-0328">Glycosyltransferase</keyword>
<dbReference type="GO" id="GO:0008194">
    <property type="term" value="F:UDP-glycosyltransferase activity"/>
    <property type="evidence" value="ECO:0007669"/>
    <property type="project" value="InterPro"/>
</dbReference>
<protein>
    <recommendedName>
        <fullName evidence="5">Glycosyltransferase</fullName>
        <ecNumber evidence="5">2.4.1.-</ecNumber>
    </recommendedName>
</protein>
<dbReference type="SUPFAM" id="SSF53756">
    <property type="entry name" value="UDP-Glycosyltransferase/glycogen phosphorylase"/>
    <property type="match status" value="1"/>
</dbReference>
<reference evidence="6" key="1">
    <citation type="submission" date="2023-10" db="EMBL/GenBank/DDBJ databases">
        <authorList>
            <person name="Domelevo Entfellner J.-B."/>
        </authorList>
    </citation>
    <scope>NUCLEOTIDE SEQUENCE</scope>
</reference>
<keyword evidence="7" id="KW-1185">Reference proteome</keyword>
<sequence>MEKATHIAVIPGLGFTHLVPILHFSKRLVELHPHVHVTCIVPSLGSLPSASKAILETLPPNINPILLPPVNLSDLPQGIRPTIQIHLAMTHSMQSIHDTLKCITSKIPLVAMVIDSFAYEAQDFAQEFNMLSYVYFPCAVTTLATYFYMPKLDEETSCEYPDLTHPIQIPGCLPFHGRDLCTLARDRSSLGYEFFLQRVKRMPRVDGVLVNSFLEMEIGPIRALEDEGTGYPPVYPVGPIVQTGTACTIGLESLTWLDNQQVGSVLYVCFGSGGTLSQEQIIELAYGLELSNHKFLWVVRAPSDEANSAYLGEQNHVDPLEFLPSGFLERTKEQGMVLPSWAPQTQILSHSSVGGFLTHCGWNSTLESVLNGVPLITWPLFAEQMMNAVVLSEGLKVGVRPRVNENGLVDRVETVEVIKRLMEGKEGGEMRRRMKDLKEAATSALKPDGSSTKTLSQVAFKWKNLA</sequence>
<dbReference type="PANTHER" id="PTHR48045">
    <property type="entry name" value="UDP-GLYCOSYLTRANSFERASE 72B1"/>
    <property type="match status" value="1"/>
</dbReference>
<keyword evidence="3 4" id="KW-0808">Transferase</keyword>
<evidence type="ECO:0000313" key="7">
    <source>
        <dbReference type="Proteomes" id="UP001189624"/>
    </source>
</evidence>
<dbReference type="EMBL" id="OY731401">
    <property type="protein sequence ID" value="CAJ1948880.1"/>
    <property type="molecule type" value="Genomic_DNA"/>
</dbReference>
<comment type="similarity">
    <text evidence="1 4">Belongs to the UDP-glycosyltransferase family.</text>
</comment>
<evidence type="ECO:0000256" key="4">
    <source>
        <dbReference type="RuleBase" id="RU003718"/>
    </source>
</evidence>
<evidence type="ECO:0000256" key="3">
    <source>
        <dbReference type="ARBA" id="ARBA00022679"/>
    </source>
</evidence>
<dbReference type="InterPro" id="IPR035595">
    <property type="entry name" value="UDP_glycos_trans_CS"/>
</dbReference>
<dbReference type="FunFam" id="3.40.50.2000:FF:000054">
    <property type="entry name" value="Glycosyltransferase"/>
    <property type="match status" value="1"/>
</dbReference>
<dbReference type="Proteomes" id="UP001189624">
    <property type="component" value="Chromosome 4"/>
</dbReference>
<dbReference type="FunFam" id="3.40.50.2000:FF:000051">
    <property type="entry name" value="Glycosyltransferase"/>
    <property type="match status" value="1"/>
</dbReference>
<dbReference type="EC" id="2.4.1.-" evidence="5"/>
<dbReference type="AlphaFoldDB" id="A0AA86SKS7"/>
<dbReference type="PROSITE" id="PS00375">
    <property type="entry name" value="UDPGT"/>
    <property type="match status" value="1"/>
</dbReference>
<organism evidence="6 7">
    <name type="scientific">Sphenostylis stenocarpa</name>
    <dbReference type="NCBI Taxonomy" id="92480"/>
    <lineage>
        <taxon>Eukaryota</taxon>
        <taxon>Viridiplantae</taxon>
        <taxon>Streptophyta</taxon>
        <taxon>Embryophyta</taxon>
        <taxon>Tracheophyta</taxon>
        <taxon>Spermatophyta</taxon>
        <taxon>Magnoliopsida</taxon>
        <taxon>eudicotyledons</taxon>
        <taxon>Gunneridae</taxon>
        <taxon>Pentapetalae</taxon>
        <taxon>rosids</taxon>
        <taxon>fabids</taxon>
        <taxon>Fabales</taxon>
        <taxon>Fabaceae</taxon>
        <taxon>Papilionoideae</taxon>
        <taxon>50 kb inversion clade</taxon>
        <taxon>NPAAA clade</taxon>
        <taxon>indigoferoid/millettioid clade</taxon>
        <taxon>Phaseoleae</taxon>
        <taxon>Sphenostylis</taxon>
    </lineage>
</organism>
<evidence type="ECO:0000256" key="1">
    <source>
        <dbReference type="ARBA" id="ARBA00009995"/>
    </source>
</evidence>
<gene>
    <name evidence="6" type="ORF">AYBTSS11_LOCUS13440</name>
</gene>
<dbReference type="CDD" id="cd03784">
    <property type="entry name" value="GT1_Gtf-like"/>
    <property type="match status" value="1"/>
</dbReference>
<proteinExistence type="inferred from homology"/>